<dbReference type="Proteomes" id="UP000829758">
    <property type="component" value="Chromosome"/>
</dbReference>
<dbReference type="Proteomes" id="UP001155145">
    <property type="component" value="Unassembled WGS sequence"/>
</dbReference>
<protein>
    <submittedName>
        <fullName evidence="1">Rv3235 family protein</fullName>
    </submittedName>
</protein>
<dbReference type="EMBL" id="CP094984">
    <property type="protein sequence ID" value="UON91262.1"/>
    <property type="molecule type" value="Genomic_DNA"/>
</dbReference>
<dbReference type="RefSeq" id="WP_227929582.1">
    <property type="nucleotide sequence ID" value="NZ_CP094984.1"/>
</dbReference>
<accession>A0A9X1MBV3</accession>
<evidence type="ECO:0000313" key="3">
    <source>
        <dbReference type="Proteomes" id="UP000829758"/>
    </source>
</evidence>
<dbReference type="AlphaFoldDB" id="A0A9X1MBV3"/>
<gene>
    <name evidence="1" type="ORF">LJ755_14890</name>
    <name evidence="2" type="ORF">MUK71_11680</name>
</gene>
<reference evidence="1" key="1">
    <citation type="submission" date="2021-10" db="EMBL/GenBank/DDBJ databases">
        <title>Novel species in genus Arthrobacter.</title>
        <authorList>
            <person name="Liu Y."/>
        </authorList>
    </citation>
    <scope>NUCLEOTIDE SEQUENCE</scope>
    <source>
        <strain evidence="3">zg-Y462</strain>
        <strain evidence="1">Zg-Y462</strain>
    </source>
</reference>
<keyword evidence="3" id="KW-1185">Reference proteome</keyword>
<evidence type="ECO:0000313" key="2">
    <source>
        <dbReference type="EMBL" id="UON91262.1"/>
    </source>
</evidence>
<organism evidence="1 4">
    <name type="scientific">Arthrobacter zhangbolii</name>
    <dbReference type="NCBI Taxonomy" id="2886936"/>
    <lineage>
        <taxon>Bacteria</taxon>
        <taxon>Bacillati</taxon>
        <taxon>Actinomycetota</taxon>
        <taxon>Actinomycetes</taxon>
        <taxon>Micrococcales</taxon>
        <taxon>Micrococcaceae</taxon>
        <taxon>Arthrobacter</taxon>
    </lineage>
</organism>
<dbReference type="EMBL" id="JAJFZT010000010">
    <property type="protein sequence ID" value="MCC3274009.1"/>
    <property type="molecule type" value="Genomic_DNA"/>
</dbReference>
<dbReference type="Pfam" id="PF20060">
    <property type="entry name" value="DUF6459"/>
    <property type="match status" value="1"/>
</dbReference>
<evidence type="ECO:0000313" key="4">
    <source>
        <dbReference type="Proteomes" id="UP001155145"/>
    </source>
</evidence>
<name>A0A9X1MBV3_9MICC</name>
<dbReference type="InterPro" id="IPR045596">
    <property type="entry name" value="DUF6459"/>
</dbReference>
<proteinExistence type="predicted"/>
<evidence type="ECO:0000313" key="1">
    <source>
        <dbReference type="EMBL" id="MCC3274009.1"/>
    </source>
</evidence>
<sequence length="199" mass="21005">MTSVIFLPAPDSPAELAQLAQLAPDGGPIAVYRAPAREEIPAPVPAVPRQAPANGVEAPAQPASAAAAAAWSSDPADDARVRAICQSVALAALEVLGGVRPLQQMSRWLDQENYDRLQLRANLVRGRRQAAAAAAGSGSGPDPQLLHRGVRIRSCRLCPVAEGIYEGAVVALEHERARAVALRIQLRRGLWRVTALEIG</sequence>